<dbReference type="GO" id="GO:0000166">
    <property type="term" value="F:nucleotide binding"/>
    <property type="evidence" value="ECO:0007669"/>
    <property type="project" value="UniProtKB-KW"/>
</dbReference>
<evidence type="ECO:0000313" key="1">
    <source>
        <dbReference type="EMBL" id="KAK1315817.1"/>
    </source>
</evidence>
<dbReference type="Proteomes" id="UP001180020">
    <property type="component" value="Unassembled WGS sequence"/>
</dbReference>
<name>A0AAV9EUD8_ACOCL</name>
<reference evidence="1" key="1">
    <citation type="journal article" date="2023" name="Nat. Commun.">
        <title>Diploid and tetraploid genomes of Acorus and the evolution of monocots.</title>
        <authorList>
            <person name="Ma L."/>
            <person name="Liu K.W."/>
            <person name="Li Z."/>
            <person name="Hsiao Y.Y."/>
            <person name="Qi Y."/>
            <person name="Fu T."/>
            <person name="Tang G.D."/>
            <person name="Zhang D."/>
            <person name="Sun W.H."/>
            <person name="Liu D.K."/>
            <person name="Li Y."/>
            <person name="Chen G.Z."/>
            <person name="Liu X.D."/>
            <person name="Liao X.Y."/>
            <person name="Jiang Y.T."/>
            <person name="Yu X."/>
            <person name="Hao Y."/>
            <person name="Huang J."/>
            <person name="Zhao X.W."/>
            <person name="Ke S."/>
            <person name="Chen Y.Y."/>
            <person name="Wu W.L."/>
            <person name="Hsu J.L."/>
            <person name="Lin Y.F."/>
            <person name="Huang M.D."/>
            <person name="Li C.Y."/>
            <person name="Huang L."/>
            <person name="Wang Z.W."/>
            <person name="Zhao X."/>
            <person name="Zhong W.Y."/>
            <person name="Peng D.H."/>
            <person name="Ahmad S."/>
            <person name="Lan S."/>
            <person name="Zhang J.S."/>
            <person name="Tsai W.C."/>
            <person name="Van de Peer Y."/>
            <person name="Liu Z.J."/>
        </authorList>
    </citation>
    <scope>NUCLEOTIDE SEQUENCE</scope>
    <source>
        <strain evidence="1">CP</strain>
    </source>
</reference>
<protein>
    <submittedName>
        <fullName evidence="1">Uncharacterized protein</fullName>
    </submittedName>
</protein>
<dbReference type="GO" id="GO:0006952">
    <property type="term" value="P:defense response"/>
    <property type="evidence" value="ECO:0007669"/>
    <property type="project" value="UniProtKB-KW"/>
</dbReference>
<accession>A0AAV9EUD8</accession>
<comment type="caution">
    <text evidence="1">The sequence shown here is derived from an EMBL/GenBank/DDBJ whole genome shotgun (WGS) entry which is preliminary data.</text>
</comment>
<organism evidence="1 2">
    <name type="scientific">Acorus calamus</name>
    <name type="common">Sweet flag</name>
    <dbReference type="NCBI Taxonomy" id="4465"/>
    <lineage>
        <taxon>Eukaryota</taxon>
        <taxon>Viridiplantae</taxon>
        <taxon>Streptophyta</taxon>
        <taxon>Embryophyta</taxon>
        <taxon>Tracheophyta</taxon>
        <taxon>Spermatophyta</taxon>
        <taxon>Magnoliopsida</taxon>
        <taxon>Liliopsida</taxon>
        <taxon>Acoraceae</taxon>
        <taxon>Acorus</taxon>
    </lineage>
</organism>
<sequence>MAETIITICTTRLNEMLSQELHPLRGAEDGIRSLIKALKRRSSFIKSIDDRGDDRTHTMKQVKDLITACNEGEIAIEKYLLKRKQRGGKVMGCCFDHVGIGSLLIWRSK</sequence>
<keyword evidence="2" id="KW-1185">Reference proteome</keyword>
<gene>
    <name evidence="1" type="ORF">QJS10_CPA05g02125</name>
</gene>
<dbReference type="AlphaFoldDB" id="A0AAV9EUD8"/>
<proteinExistence type="predicted"/>
<dbReference type="EMBL" id="JAUJYO010000005">
    <property type="protein sequence ID" value="KAK1315817.1"/>
    <property type="molecule type" value="Genomic_DNA"/>
</dbReference>
<reference evidence="1" key="2">
    <citation type="submission" date="2023-06" db="EMBL/GenBank/DDBJ databases">
        <authorList>
            <person name="Ma L."/>
            <person name="Liu K.-W."/>
            <person name="Li Z."/>
            <person name="Hsiao Y.-Y."/>
            <person name="Qi Y."/>
            <person name="Fu T."/>
            <person name="Tang G."/>
            <person name="Zhang D."/>
            <person name="Sun W.-H."/>
            <person name="Liu D.-K."/>
            <person name="Li Y."/>
            <person name="Chen G.-Z."/>
            <person name="Liu X.-D."/>
            <person name="Liao X.-Y."/>
            <person name="Jiang Y.-T."/>
            <person name="Yu X."/>
            <person name="Hao Y."/>
            <person name="Huang J."/>
            <person name="Zhao X.-W."/>
            <person name="Ke S."/>
            <person name="Chen Y.-Y."/>
            <person name="Wu W.-L."/>
            <person name="Hsu J.-L."/>
            <person name="Lin Y.-F."/>
            <person name="Huang M.-D."/>
            <person name="Li C.-Y."/>
            <person name="Huang L."/>
            <person name="Wang Z.-W."/>
            <person name="Zhao X."/>
            <person name="Zhong W.-Y."/>
            <person name="Peng D.-H."/>
            <person name="Ahmad S."/>
            <person name="Lan S."/>
            <person name="Zhang J.-S."/>
            <person name="Tsai W.-C."/>
            <person name="Van De Peer Y."/>
            <person name="Liu Z.-J."/>
        </authorList>
    </citation>
    <scope>NUCLEOTIDE SEQUENCE</scope>
    <source>
        <strain evidence="1">CP</strain>
        <tissue evidence="1">Leaves</tissue>
    </source>
</reference>
<evidence type="ECO:0000313" key="2">
    <source>
        <dbReference type="Proteomes" id="UP001180020"/>
    </source>
</evidence>